<dbReference type="OrthoDB" id="9446682at2759"/>
<feature type="region of interest" description="Disordered" evidence="1">
    <location>
        <begin position="1"/>
        <end position="48"/>
    </location>
</feature>
<dbReference type="InterPro" id="IPR053898">
    <property type="entry name" value="SHLD1_C"/>
</dbReference>
<dbReference type="PANTHER" id="PTHR36863">
    <property type="entry name" value="SHIELDIN COMPLEX SUBUNIT 1"/>
    <property type="match status" value="1"/>
</dbReference>
<dbReference type="Pfam" id="PF15021">
    <property type="entry name" value="SHLD1_C"/>
    <property type="match status" value="1"/>
</dbReference>
<name>A0A8T2IEG5_9PIPI</name>
<organism evidence="3 4">
    <name type="scientific">Hymenochirus boettgeri</name>
    <name type="common">Congo dwarf clawed frog</name>
    <dbReference type="NCBI Taxonomy" id="247094"/>
    <lineage>
        <taxon>Eukaryota</taxon>
        <taxon>Metazoa</taxon>
        <taxon>Chordata</taxon>
        <taxon>Craniata</taxon>
        <taxon>Vertebrata</taxon>
        <taxon>Euteleostomi</taxon>
        <taxon>Amphibia</taxon>
        <taxon>Batrachia</taxon>
        <taxon>Anura</taxon>
        <taxon>Pipoidea</taxon>
        <taxon>Pipidae</taxon>
        <taxon>Pipinae</taxon>
        <taxon>Hymenochirus</taxon>
    </lineage>
</organism>
<reference evidence="3" key="1">
    <citation type="thesis" date="2020" institute="ProQuest LLC" country="789 East Eisenhower Parkway, Ann Arbor, MI, USA">
        <title>Comparative Genomics and Chromosome Evolution.</title>
        <authorList>
            <person name="Mudd A.B."/>
        </authorList>
    </citation>
    <scope>NUCLEOTIDE SEQUENCE</scope>
    <source>
        <strain evidence="3">Female2</strain>
        <tissue evidence="3">Blood</tissue>
    </source>
</reference>
<evidence type="ECO:0000256" key="1">
    <source>
        <dbReference type="SAM" id="MobiDB-lite"/>
    </source>
</evidence>
<gene>
    <name evidence="3" type="ORF">GDO86_018950</name>
</gene>
<dbReference type="EMBL" id="JAACNH010000227">
    <property type="protein sequence ID" value="KAG8431365.1"/>
    <property type="molecule type" value="Genomic_DNA"/>
</dbReference>
<feature type="compositionally biased region" description="Polar residues" evidence="1">
    <location>
        <begin position="22"/>
        <end position="45"/>
    </location>
</feature>
<feature type="compositionally biased region" description="Basic and acidic residues" evidence="1">
    <location>
        <begin position="1"/>
        <end position="21"/>
    </location>
</feature>
<accession>A0A8T2IEG5</accession>
<evidence type="ECO:0000259" key="2">
    <source>
        <dbReference type="Pfam" id="PF15021"/>
    </source>
</evidence>
<dbReference type="PANTHER" id="PTHR36863:SF1">
    <property type="entry name" value="SHIELDIN COMPLEX SUBUNIT 1"/>
    <property type="match status" value="1"/>
</dbReference>
<feature type="domain" description="Shieldin complex subunit 1 C-terminal" evidence="2">
    <location>
        <begin position="43"/>
        <end position="154"/>
    </location>
</feature>
<sequence length="156" mass="17337">SQGKVWDDYGKQHRTNRERTGSEINSANLSNSLESPFKSGTSQSFTDDDEIRNSLDAFYELGNQKEFTNIDDPSIAILHQLSTKISDSPASRKPYALRCFQLAKVIVSQECTKVLQNQPRDSIFISPTDTEIGANAAPIAGLSEDVRSFILKHSNK</sequence>
<feature type="non-terminal residue" evidence="3">
    <location>
        <position position="1"/>
    </location>
</feature>
<dbReference type="InterPro" id="IPR027821">
    <property type="entry name" value="SHLD1"/>
</dbReference>
<comment type="caution">
    <text evidence="3">The sequence shown here is derived from an EMBL/GenBank/DDBJ whole genome shotgun (WGS) entry which is preliminary data.</text>
</comment>
<protein>
    <recommendedName>
        <fullName evidence="2">Shieldin complex subunit 1 C-terminal domain-containing protein</fullName>
    </recommendedName>
</protein>
<dbReference type="AlphaFoldDB" id="A0A8T2IEG5"/>
<dbReference type="Proteomes" id="UP000812440">
    <property type="component" value="Unassembled WGS sequence"/>
</dbReference>
<dbReference type="GO" id="GO:2001032">
    <property type="term" value="P:regulation of double-strand break repair via nonhomologous end joining"/>
    <property type="evidence" value="ECO:0007669"/>
    <property type="project" value="InterPro"/>
</dbReference>
<evidence type="ECO:0000313" key="3">
    <source>
        <dbReference type="EMBL" id="KAG8431365.1"/>
    </source>
</evidence>
<keyword evidence="4" id="KW-1185">Reference proteome</keyword>
<evidence type="ECO:0000313" key="4">
    <source>
        <dbReference type="Proteomes" id="UP000812440"/>
    </source>
</evidence>
<proteinExistence type="predicted"/>